<gene>
    <name evidence="1" type="ORF">KR093_002017</name>
</gene>
<organism evidence="1 2">
    <name type="scientific">Drosophila rubida</name>
    <dbReference type="NCBI Taxonomy" id="30044"/>
    <lineage>
        <taxon>Eukaryota</taxon>
        <taxon>Metazoa</taxon>
        <taxon>Ecdysozoa</taxon>
        <taxon>Arthropoda</taxon>
        <taxon>Hexapoda</taxon>
        <taxon>Insecta</taxon>
        <taxon>Pterygota</taxon>
        <taxon>Neoptera</taxon>
        <taxon>Endopterygota</taxon>
        <taxon>Diptera</taxon>
        <taxon>Brachycera</taxon>
        <taxon>Muscomorpha</taxon>
        <taxon>Ephydroidea</taxon>
        <taxon>Drosophilidae</taxon>
        <taxon>Drosophila</taxon>
    </lineage>
</organism>
<keyword evidence="2" id="KW-1185">Reference proteome</keyword>
<dbReference type="EMBL" id="JAJJHW010003409">
    <property type="protein sequence ID" value="KAH8358720.1"/>
    <property type="molecule type" value="Genomic_DNA"/>
</dbReference>
<feature type="non-terminal residue" evidence="1">
    <location>
        <position position="1"/>
    </location>
</feature>
<sequence>AQNVTEALTRSQVVIETVKLALDEKLPPNAEARENGEMLLDSVKLALKNCDEALKKDLQIAIYNKCVEEIKIYGMISVGELAGQSWAKSGASRPGLFC</sequence>
<dbReference type="Proteomes" id="UP001200034">
    <property type="component" value="Unassembled WGS sequence"/>
</dbReference>
<proteinExistence type="predicted"/>
<accession>A0AAD4PG24</accession>
<comment type="caution">
    <text evidence="1">The sequence shown here is derived from an EMBL/GenBank/DDBJ whole genome shotgun (WGS) entry which is preliminary data.</text>
</comment>
<evidence type="ECO:0000313" key="1">
    <source>
        <dbReference type="EMBL" id="KAH8358720.1"/>
    </source>
</evidence>
<reference evidence="1" key="1">
    <citation type="journal article" date="2021" name="Mol. Ecol. Resour.">
        <title>Phylogenomic analyses of the genus Drosophila reveals genomic signals of climate adaptation.</title>
        <authorList>
            <person name="Li F."/>
            <person name="Rane R.V."/>
            <person name="Luria V."/>
            <person name="Xiong Z."/>
            <person name="Chen J."/>
            <person name="Li Z."/>
            <person name="Catullo R.A."/>
            <person name="Griffin P.C."/>
            <person name="Schiffer M."/>
            <person name="Pearce S."/>
            <person name="Lee S.F."/>
            <person name="McElroy K."/>
            <person name="Stocker A."/>
            <person name="Shirriffs J."/>
            <person name="Cockerell F."/>
            <person name="Coppin C."/>
            <person name="Sgro C.M."/>
            <person name="Karger A."/>
            <person name="Cain J.W."/>
            <person name="Weber J.A."/>
            <person name="Santpere G."/>
            <person name="Kirschner M.W."/>
            <person name="Hoffmann A.A."/>
            <person name="Oakeshott J.G."/>
            <person name="Zhang G."/>
        </authorList>
    </citation>
    <scope>NUCLEOTIDE SEQUENCE</scope>
    <source>
        <strain evidence="1">BGI-SZ-2011g</strain>
    </source>
</reference>
<dbReference type="AlphaFoldDB" id="A0AAD4PG24"/>
<name>A0AAD4PG24_9MUSC</name>
<evidence type="ECO:0000313" key="2">
    <source>
        <dbReference type="Proteomes" id="UP001200034"/>
    </source>
</evidence>
<protein>
    <submittedName>
        <fullName evidence="1">Uncharacterized protein</fullName>
    </submittedName>
</protein>